<feature type="transmembrane region" description="Helical" evidence="1">
    <location>
        <begin position="151"/>
        <end position="169"/>
    </location>
</feature>
<organism evidence="2 3">
    <name type="scientific">Chryseobacterium taiwanense</name>
    <dbReference type="NCBI Taxonomy" id="363331"/>
    <lineage>
        <taxon>Bacteria</taxon>
        <taxon>Pseudomonadati</taxon>
        <taxon>Bacteroidota</taxon>
        <taxon>Flavobacteriia</taxon>
        <taxon>Flavobacteriales</taxon>
        <taxon>Weeksellaceae</taxon>
        <taxon>Chryseobacterium group</taxon>
        <taxon>Chryseobacterium</taxon>
    </lineage>
</organism>
<feature type="transmembrane region" description="Helical" evidence="1">
    <location>
        <begin position="362"/>
        <end position="381"/>
    </location>
</feature>
<dbReference type="RefSeq" id="WP_039363872.1">
    <property type="nucleotide sequence ID" value="NZ_JWTA01000001.1"/>
</dbReference>
<dbReference type="AlphaFoldDB" id="A0A0B4DKP5"/>
<evidence type="ECO:0000313" key="3">
    <source>
        <dbReference type="Proteomes" id="UP000031167"/>
    </source>
</evidence>
<accession>A0A0B4DKP5</accession>
<feature type="transmembrane region" description="Helical" evidence="1">
    <location>
        <begin position="338"/>
        <end position="356"/>
    </location>
</feature>
<protein>
    <recommendedName>
        <fullName evidence="4">Glycosyltransferase RgtA/B/C/D-like domain-containing protein</fullName>
    </recommendedName>
</protein>
<feature type="transmembrane region" description="Helical" evidence="1">
    <location>
        <begin position="251"/>
        <end position="272"/>
    </location>
</feature>
<evidence type="ECO:0000256" key="1">
    <source>
        <dbReference type="SAM" id="Phobius"/>
    </source>
</evidence>
<evidence type="ECO:0000313" key="2">
    <source>
        <dbReference type="EMBL" id="KIC64995.1"/>
    </source>
</evidence>
<keyword evidence="1" id="KW-0812">Transmembrane</keyword>
<name>A0A0B4DKP5_9FLAO</name>
<dbReference type="STRING" id="363331.RM51_00625"/>
<keyword evidence="3" id="KW-1185">Reference proteome</keyword>
<dbReference type="Proteomes" id="UP000031167">
    <property type="component" value="Unassembled WGS sequence"/>
</dbReference>
<sequence length="420" mass="50505">MKKEFWFLLFTLLFFLNTQFNAFHLIPKEKFEYSKLEESETLVIGKIMNSEHGKIMDDGGFTGTYYFKDSGNGRSIVGKQVYEKYIRNEIPEKTAYDPYKTQIGGQAILYSLFDKAFGFDNVINLEIFRIFNSLSLSILLTLFLYWVSQKFNFRVSAITFLLLLPNYWLFLYGKSSWWCNWVYFLPFVYGLLLFKKNKSPDFRKYIFTLSFLFFLKFWFTGFEFITVFLISSSIPYIYYLFENKISFYWNFIWRHFIILAIPLLINISFLLYQFYFLTGNIQTGIYHLKDAFFRRSSSEYFYDQSQNYLILLKKFHLDIITRYLGNSFINEDFTLIKIPFATILFLGVVCSIYLYIKNIDRRLVFTTWFSIAAPFSWFILFQQHAHIHKHIDFFIWYCPFLILIILLISLTLNSFLKTLK</sequence>
<feature type="transmembrane region" description="Helical" evidence="1">
    <location>
        <begin position="175"/>
        <end position="194"/>
    </location>
</feature>
<comment type="caution">
    <text evidence="2">The sequence shown here is derived from an EMBL/GenBank/DDBJ whole genome shotgun (WGS) entry which is preliminary data.</text>
</comment>
<reference evidence="2 3" key="1">
    <citation type="submission" date="2014-12" db="EMBL/GenBank/DDBJ databases">
        <title>Genome sequencing of Chryseobacterium taiwanense TPW19.</title>
        <authorList>
            <person name="Tan P.W."/>
            <person name="Chan K.-G."/>
        </authorList>
    </citation>
    <scope>NUCLEOTIDE SEQUENCE [LARGE SCALE GENOMIC DNA]</scope>
    <source>
        <strain evidence="2 3">TPW19</strain>
    </source>
</reference>
<feature type="transmembrane region" description="Helical" evidence="1">
    <location>
        <begin position="206"/>
        <end position="239"/>
    </location>
</feature>
<feature type="transmembrane region" description="Helical" evidence="1">
    <location>
        <begin position="393"/>
        <end position="416"/>
    </location>
</feature>
<dbReference type="EMBL" id="JWTA01000001">
    <property type="protein sequence ID" value="KIC64995.1"/>
    <property type="molecule type" value="Genomic_DNA"/>
</dbReference>
<evidence type="ECO:0008006" key="4">
    <source>
        <dbReference type="Google" id="ProtNLM"/>
    </source>
</evidence>
<proteinExistence type="predicted"/>
<keyword evidence="1" id="KW-0472">Membrane</keyword>
<keyword evidence="1" id="KW-1133">Transmembrane helix</keyword>
<dbReference type="OrthoDB" id="9133572at2"/>
<gene>
    <name evidence="2" type="ORF">RM51_00625</name>
</gene>
<feature type="transmembrane region" description="Helical" evidence="1">
    <location>
        <begin position="127"/>
        <end position="146"/>
    </location>
</feature>